<name>A0A1G2MQW1_9BACT</name>
<evidence type="ECO:0000313" key="1">
    <source>
        <dbReference type="EMBL" id="OHA25411.1"/>
    </source>
</evidence>
<evidence type="ECO:0000313" key="2">
    <source>
        <dbReference type="Proteomes" id="UP000177943"/>
    </source>
</evidence>
<dbReference type="EMBL" id="MHRP01000049">
    <property type="protein sequence ID" value="OHA25411.1"/>
    <property type="molecule type" value="Genomic_DNA"/>
</dbReference>
<accession>A0A1G2MQW1</accession>
<organism evidence="1 2">
    <name type="scientific">Candidatus Taylorbacteria bacterium RIFCSPHIGHO2_02_FULL_45_35</name>
    <dbReference type="NCBI Taxonomy" id="1802311"/>
    <lineage>
        <taxon>Bacteria</taxon>
        <taxon>Candidatus Tayloriibacteriota</taxon>
    </lineage>
</organism>
<sequence>MINFATDTQRGELRIRCPSVEVYPGHKEEKDALALIEYCVEEGRLDTLASTIREKYPKVFETHEKMISALLSVLKSRLNLRVRSKTHDHGFRGYDCNLVLSL</sequence>
<dbReference type="AlphaFoldDB" id="A0A1G2MQW1"/>
<comment type="caution">
    <text evidence="1">The sequence shown here is derived from an EMBL/GenBank/DDBJ whole genome shotgun (WGS) entry which is preliminary data.</text>
</comment>
<reference evidence="1 2" key="1">
    <citation type="journal article" date="2016" name="Nat. Commun.">
        <title>Thousands of microbial genomes shed light on interconnected biogeochemical processes in an aquifer system.</title>
        <authorList>
            <person name="Anantharaman K."/>
            <person name="Brown C.T."/>
            <person name="Hug L.A."/>
            <person name="Sharon I."/>
            <person name="Castelle C.J."/>
            <person name="Probst A.J."/>
            <person name="Thomas B.C."/>
            <person name="Singh A."/>
            <person name="Wilkins M.J."/>
            <person name="Karaoz U."/>
            <person name="Brodie E.L."/>
            <person name="Williams K.H."/>
            <person name="Hubbard S.S."/>
            <person name="Banfield J.F."/>
        </authorList>
    </citation>
    <scope>NUCLEOTIDE SEQUENCE [LARGE SCALE GENOMIC DNA]</scope>
</reference>
<gene>
    <name evidence="1" type="ORF">A3D56_01350</name>
</gene>
<dbReference type="Proteomes" id="UP000177943">
    <property type="component" value="Unassembled WGS sequence"/>
</dbReference>
<protein>
    <submittedName>
        <fullName evidence="1">Uncharacterized protein</fullName>
    </submittedName>
</protein>
<proteinExistence type="predicted"/>